<dbReference type="Proteomes" id="UP000216024">
    <property type="component" value="Unassembled WGS sequence"/>
</dbReference>
<keyword evidence="1" id="KW-1133">Transmembrane helix</keyword>
<gene>
    <name evidence="2" type="ORF">CCE28_03975</name>
</gene>
<reference evidence="2 3" key="1">
    <citation type="submission" date="2017-06" db="EMBL/GenBank/DDBJ databases">
        <title>Draft genome sequence of anaerobic fermentative bacterium Anaeromicrobium sediminis DY2726D isolated from West Pacific Ocean sediments.</title>
        <authorList>
            <person name="Zeng X."/>
        </authorList>
    </citation>
    <scope>NUCLEOTIDE SEQUENCE [LARGE SCALE GENOMIC DNA]</scope>
    <source>
        <strain evidence="2 3">DY2726D</strain>
    </source>
</reference>
<comment type="caution">
    <text evidence="2">The sequence shown here is derived from an EMBL/GenBank/DDBJ whole genome shotgun (WGS) entry which is preliminary data.</text>
</comment>
<accession>A0A267MMD8</accession>
<name>A0A267MMD8_9FIRM</name>
<evidence type="ECO:0000313" key="3">
    <source>
        <dbReference type="Proteomes" id="UP000216024"/>
    </source>
</evidence>
<dbReference type="AlphaFoldDB" id="A0A267MMD8"/>
<sequence length="464" mass="54994">MENNFNNNELYELPLIKKYTPTKKDLFKEILSAIFFIILLFLFKQDTITKILTFSLIIYIIYRVWSHIFLSPIYLEINHKLIKLSSKRGEKIVFLNEIINAEFFLSMNNNYILGITTKKNEINKDLHSIVKFIIILFKSQYTLKIPLIGLESIDKNKLINTIYNAVNPEVDEDFHIDNVLDELSDKKIYDETPFRAFTYIFSISILIGLLQGFLLSLFPYSSSTTLFSLEILLPIVGTLFIIDVFHNRYKEKKYNLFNRMVICLSILLMVGLGIVTEFSLTVGEFPTRDNFRRSPLISRHLGDLHFYLILNLPIPLFIGLTHGYSFKFIKKVKKKLLWKKFGEYYYRYSKQDDMFVIYMLDPVKINEEYDELFILRLAQGCLIERDKKNLLSFYLTKDIIDEFSLKFPIKSYVHFNAKEYFYIDLDTRTERNPKPYLLPCQLHLDRNKEVKKLYVENFNAGNKE</sequence>
<evidence type="ECO:0000313" key="2">
    <source>
        <dbReference type="EMBL" id="PAB60706.1"/>
    </source>
</evidence>
<feature type="transmembrane region" description="Helical" evidence="1">
    <location>
        <begin position="26"/>
        <end position="45"/>
    </location>
</feature>
<keyword evidence="1" id="KW-0812">Transmembrane</keyword>
<proteinExistence type="predicted"/>
<organism evidence="2 3">
    <name type="scientific">Anaeromicrobium sediminis</name>
    <dbReference type="NCBI Taxonomy" id="1478221"/>
    <lineage>
        <taxon>Bacteria</taxon>
        <taxon>Bacillati</taxon>
        <taxon>Bacillota</taxon>
        <taxon>Clostridia</taxon>
        <taxon>Peptostreptococcales</taxon>
        <taxon>Thermotaleaceae</taxon>
        <taxon>Anaeromicrobium</taxon>
    </lineage>
</organism>
<dbReference type="EMBL" id="NIBG01000002">
    <property type="protein sequence ID" value="PAB60706.1"/>
    <property type="molecule type" value="Genomic_DNA"/>
</dbReference>
<feature type="transmembrane region" description="Helical" evidence="1">
    <location>
        <begin position="226"/>
        <end position="245"/>
    </location>
</feature>
<feature type="transmembrane region" description="Helical" evidence="1">
    <location>
        <begin position="196"/>
        <end position="220"/>
    </location>
</feature>
<dbReference type="RefSeq" id="WP_095131200.1">
    <property type="nucleotide sequence ID" value="NZ_NIBG01000002.1"/>
</dbReference>
<keyword evidence="1" id="KW-0472">Membrane</keyword>
<protein>
    <submittedName>
        <fullName evidence="2">Uncharacterized protein</fullName>
    </submittedName>
</protein>
<feature type="transmembrane region" description="Helical" evidence="1">
    <location>
        <begin position="304"/>
        <end position="326"/>
    </location>
</feature>
<keyword evidence="3" id="KW-1185">Reference proteome</keyword>
<evidence type="ECO:0000256" key="1">
    <source>
        <dbReference type="SAM" id="Phobius"/>
    </source>
</evidence>
<feature type="transmembrane region" description="Helical" evidence="1">
    <location>
        <begin position="51"/>
        <end position="75"/>
    </location>
</feature>
<feature type="transmembrane region" description="Helical" evidence="1">
    <location>
        <begin position="257"/>
        <end position="276"/>
    </location>
</feature>